<sequence length="314" mass="37492">MIGEEELVELFRTAPKESFELLLRNIRIRRILEDLYKRHEAGIKLSYGEEFERIFEEFFRFFFRPLEVAVYGGRQLEFMFPRVEFISLFEAQAELLNAYTEFLRSLYDHVRLTASLYAGYVLPKAEKDVLERFVEIYRERMSRFRSEFMRIDLSTEFPFLLPKSVFLRFESALENLREFSSAFRKFRELVKSSYVKGAQSFIDKANSKKFDSYNEFANAFFEEEARIFDELLRSEDYLKTQKAMLDSLMDYIYNARSFYEELAMSNPLNPFATISLMDEAFKRIYELRRKIRELEKRIERMGGVGDVGGEDKGD</sequence>
<keyword evidence="3" id="KW-1185">Reference proteome</keyword>
<evidence type="ECO:0000313" key="2">
    <source>
        <dbReference type="EMBL" id="ADC65571.1"/>
    </source>
</evidence>
<dbReference type="GeneID" id="8778938"/>
<evidence type="ECO:0000256" key="1">
    <source>
        <dbReference type="SAM" id="Coils"/>
    </source>
</evidence>
<feature type="coiled-coil region" evidence="1">
    <location>
        <begin position="277"/>
        <end position="304"/>
    </location>
</feature>
<name>D3RYK8_FERPA</name>
<evidence type="ECO:0000313" key="3">
    <source>
        <dbReference type="Proteomes" id="UP000002613"/>
    </source>
</evidence>
<organism evidence="2 3">
    <name type="scientific">Ferroglobus placidus (strain DSM 10642 / AEDII12DO)</name>
    <dbReference type="NCBI Taxonomy" id="589924"/>
    <lineage>
        <taxon>Archaea</taxon>
        <taxon>Methanobacteriati</taxon>
        <taxon>Methanobacteriota</taxon>
        <taxon>Archaeoglobi</taxon>
        <taxon>Archaeoglobales</taxon>
        <taxon>Archaeoglobaceae</taxon>
        <taxon>Ferroglobus</taxon>
    </lineage>
</organism>
<gene>
    <name evidence="2" type="ordered locus">Ferp_1420</name>
</gene>
<dbReference type="eggNOG" id="arCOG06343">
    <property type="taxonomic scope" value="Archaea"/>
</dbReference>
<reference evidence="2 3" key="2">
    <citation type="journal article" date="2011" name="Stand. Genomic Sci.">
        <title>Complete genome sequence of Ferroglobus placidus AEDII12DO.</title>
        <authorList>
            <person name="Anderson I."/>
            <person name="Risso C."/>
            <person name="Holmes D."/>
            <person name="Lucas S."/>
            <person name="Copeland A."/>
            <person name="Lapidus A."/>
            <person name="Cheng J.F."/>
            <person name="Bruce D."/>
            <person name="Goodwin L."/>
            <person name="Pitluck S."/>
            <person name="Saunders E."/>
            <person name="Brettin T."/>
            <person name="Detter J.C."/>
            <person name="Han C."/>
            <person name="Tapia R."/>
            <person name="Larimer F."/>
            <person name="Land M."/>
            <person name="Hauser L."/>
            <person name="Woyke T."/>
            <person name="Lovley D."/>
            <person name="Kyrpides N."/>
            <person name="Ivanova N."/>
        </authorList>
    </citation>
    <scope>NUCLEOTIDE SEQUENCE [LARGE SCALE GENOMIC DNA]</scope>
    <source>
        <strain evidence="3">DSM 10642 / AEDII12DO</strain>
    </source>
</reference>
<accession>D3RYK8</accession>
<proteinExistence type="predicted"/>
<dbReference type="KEGG" id="fpl:Ferp_1420"/>
<reference evidence="3" key="1">
    <citation type="submission" date="2010-02" db="EMBL/GenBank/DDBJ databases">
        <title>Complete sequence of Ferroglobus placidus DSM 10642.</title>
        <authorList>
            <consortium name="US DOE Joint Genome Institute"/>
            <person name="Lucas S."/>
            <person name="Copeland A."/>
            <person name="Lapidus A."/>
            <person name="Cheng J.-F."/>
            <person name="Bruce D."/>
            <person name="Goodwin L."/>
            <person name="Pitluck S."/>
            <person name="Saunders E."/>
            <person name="Brettin T."/>
            <person name="Detter J.C."/>
            <person name="Han C."/>
            <person name="Tapia R."/>
            <person name="Larimer F."/>
            <person name="Land M."/>
            <person name="Hauser L."/>
            <person name="Kyrpides N."/>
            <person name="Ivanova N."/>
            <person name="Holmes D."/>
            <person name="Lovley D."/>
            <person name="Kyrpides N."/>
            <person name="Anderson I.J."/>
            <person name="Woyke T."/>
        </authorList>
    </citation>
    <scope>NUCLEOTIDE SEQUENCE [LARGE SCALE GENOMIC DNA]</scope>
    <source>
        <strain evidence="3">DSM 10642 / AEDII12DO</strain>
    </source>
</reference>
<protein>
    <submittedName>
        <fullName evidence="2">Uncharacterized protein</fullName>
    </submittedName>
</protein>
<dbReference type="Proteomes" id="UP000002613">
    <property type="component" value="Chromosome"/>
</dbReference>
<dbReference type="EMBL" id="CP001899">
    <property type="protein sequence ID" value="ADC65571.1"/>
    <property type="molecule type" value="Genomic_DNA"/>
</dbReference>
<dbReference type="PaxDb" id="589924-Ferp_1420"/>
<dbReference type="UniPathway" id="UPA00917"/>
<dbReference type="AlphaFoldDB" id="D3RYK8"/>
<keyword evidence="1" id="KW-0175">Coiled coil</keyword>
<dbReference type="RefSeq" id="WP_012965914.1">
    <property type="nucleotide sequence ID" value="NC_013849.1"/>
</dbReference>
<dbReference type="OrthoDB" id="385714at2157"/>
<dbReference type="STRING" id="589924.Ferp_1420"/>
<dbReference type="HOGENOM" id="CLU_893126_0_0_2"/>